<sequence>MAGSGQPDWAGLLKWSLAHSDGTAPAREISDEERQWFAEAMKAHTVDDVAIMQQIGAFLVKESEDGVSEEEMVQTKEDLLQELMDIVDHVDRARDLKVIGGFQTVIDLLKSKHDGLRSRAAELVSVVVQNNLVVQEWALGFGVLPVLVTLLKDEKATVVVKSILALSSLVQNYPAAIAALKEEGGLGKVCELVASDDPRTKVKAMRLVANICVTKEDCTEGINETTKTIIAAISNEDAQIREAALRLLSCWTSKLKPLPQEYAPQLKQAVEARLAAIRGIAPGEDRDAVMEEEDLCGLIVGQI</sequence>
<dbReference type="InterPro" id="IPR050693">
    <property type="entry name" value="Hsp70_NEF-Inhibitors"/>
</dbReference>
<proteinExistence type="predicted"/>
<dbReference type="EMBL" id="HBFA01027692">
    <property type="protein sequence ID" value="CAD8678362.1"/>
    <property type="molecule type" value="Transcribed_RNA"/>
</dbReference>
<gene>
    <name evidence="3" type="ORF">POBO1169_LOCUS14043</name>
</gene>
<evidence type="ECO:0000313" key="3">
    <source>
        <dbReference type="EMBL" id="CAD8678362.1"/>
    </source>
</evidence>
<protein>
    <recommendedName>
        <fullName evidence="2">TOG domain-containing protein</fullName>
    </recommendedName>
</protein>
<dbReference type="PANTHER" id="PTHR19316:SF18">
    <property type="entry name" value="HSP70-BINDING PROTEIN 1"/>
    <property type="match status" value="1"/>
</dbReference>
<dbReference type="InterPro" id="IPR011989">
    <property type="entry name" value="ARM-like"/>
</dbReference>
<dbReference type="PANTHER" id="PTHR19316">
    <property type="entry name" value="PROTEIN FOLDING REGULATOR"/>
    <property type="match status" value="1"/>
</dbReference>
<dbReference type="GO" id="GO:0005783">
    <property type="term" value="C:endoplasmic reticulum"/>
    <property type="evidence" value="ECO:0007669"/>
    <property type="project" value="TreeGrafter"/>
</dbReference>
<dbReference type="AlphaFoldDB" id="A0A7S0RII3"/>
<keyword evidence="1" id="KW-0677">Repeat</keyword>
<evidence type="ECO:0000259" key="2">
    <source>
        <dbReference type="SMART" id="SM01349"/>
    </source>
</evidence>
<dbReference type="Gene3D" id="1.25.10.10">
    <property type="entry name" value="Leucine-rich Repeat Variant"/>
    <property type="match status" value="1"/>
</dbReference>
<evidence type="ECO:0000256" key="1">
    <source>
        <dbReference type="ARBA" id="ARBA00022737"/>
    </source>
</evidence>
<organism evidence="3">
    <name type="scientific">Pyramimonas obovata</name>
    <dbReference type="NCBI Taxonomy" id="1411642"/>
    <lineage>
        <taxon>Eukaryota</taxon>
        <taxon>Viridiplantae</taxon>
        <taxon>Chlorophyta</taxon>
        <taxon>Pyramimonadophyceae</taxon>
        <taxon>Pyramimonadales</taxon>
        <taxon>Pyramimonadaceae</taxon>
        <taxon>Pyramimonas</taxon>
        <taxon>Pyramimonas incertae sedis</taxon>
    </lineage>
</organism>
<dbReference type="SMART" id="SM01349">
    <property type="entry name" value="TOG"/>
    <property type="match status" value="1"/>
</dbReference>
<feature type="domain" description="TOG" evidence="2">
    <location>
        <begin position="57"/>
        <end position="283"/>
    </location>
</feature>
<dbReference type="SUPFAM" id="SSF48371">
    <property type="entry name" value="ARM repeat"/>
    <property type="match status" value="1"/>
</dbReference>
<accession>A0A7S0RII3</accession>
<dbReference type="Pfam" id="PF08609">
    <property type="entry name" value="Fes1"/>
    <property type="match status" value="1"/>
</dbReference>
<dbReference type="InterPro" id="IPR013918">
    <property type="entry name" value="Nucleotide_exch_fac_Fes1"/>
</dbReference>
<name>A0A7S0RII3_9CHLO</name>
<dbReference type="GO" id="GO:0000774">
    <property type="term" value="F:adenyl-nucleotide exchange factor activity"/>
    <property type="evidence" value="ECO:0007669"/>
    <property type="project" value="TreeGrafter"/>
</dbReference>
<dbReference type="InterPro" id="IPR034085">
    <property type="entry name" value="TOG"/>
</dbReference>
<dbReference type="InterPro" id="IPR016024">
    <property type="entry name" value="ARM-type_fold"/>
</dbReference>
<reference evidence="3" key="1">
    <citation type="submission" date="2021-01" db="EMBL/GenBank/DDBJ databases">
        <authorList>
            <person name="Corre E."/>
            <person name="Pelletier E."/>
            <person name="Niang G."/>
            <person name="Scheremetjew M."/>
            <person name="Finn R."/>
            <person name="Kale V."/>
            <person name="Holt S."/>
            <person name="Cochrane G."/>
            <person name="Meng A."/>
            <person name="Brown T."/>
            <person name="Cohen L."/>
        </authorList>
    </citation>
    <scope>NUCLEOTIDE SEQUENCE</scope>
    <source>
        <strain evidence="3">CCMP722</strain>
    </source>
</reference>